<evidence type="ECO:0000313" key="4">
    <source>
        <dbReference type="Proteomes" id="UP000297245"/>
    </source>
</evidence>
<evidence type="ECO:0000313" key="3">
    <source>
        <dbReference type="EMBL" id="THU78644.1"/>
    </source>
</evidence>
<proteinExistence type="predicted"/>
<dbReference type="SUPFAM" id="SSF51735">
    <property type="entry name" value="NAD(P)-binding Rossmann-fold domains"/>
    <property type="match status" value="1"/>
</dbReference>
<dbReference type="Proteomes" id="UP000297245">
    <property type="component" value="Unassembled WGS sequence"/>
</dbReference>
<feature type="region of interest" description="Disordered" evidence="2">
    <location>
        <begin position="156"/>
        <end position="186"/>
    </location>
</feature>
<gene>
    <name evidence="3" type="ORF">K435DRAFT_876414</name>
</gene>
<feature type="region of interest" description="Disordered" evidence="2">
    <location>
        <begin position="1"/>
        <end position="24"/>
    </location>
</feature>
<protein>
    <submittedName>
        <fullName evidence="3">Uncharacterized protein</fullName>
    </submittedName>
</protein>
<accession>A0A4S8KS54</accession>
<name>A0A4S8KS54_DENBC</name>
<reference evidence="3 4" key="1">
    <citation type="journal article" date="2019" name="Nat. Ecol. Evol.">
        <title>Megaphylogeny resolves global patterns of mushroom evolution.</title>
        <authorList>
            <person name="Varga T."/>
            <person name="Krizsan K."/>
            <person name="Foldi C."/>
            <person name="Dima B."/>
            <person name="Sanchez-Garcia M."/>
            <person name="Sanchez-Ramirez S."/>
            <person name="Szollosi G.J."/>
            <person name="Szarkandi J.G."/>
            <person name="Papp V."/>
            <person name="Albert L."/>
            <person name="Andreopoulos W."/>
            <person name="Angelini C."/>
            <person name="Antonin V."/>
            <person name="Barry K.W."/>
            <person name="Bougher N.L."/>
            <person name="Buchanan P."/>
            <person name="Buyck B."/>
            <person name="Bense V."/>
            <person name="Catcheside P."/>
            <person name="Chovatia M."/>
            <person name="Cooper J."/>
            <person name="Damon W."/>
            <person name="Desjardin D."/>
            <person name="Finy P."/>
            <person name="Geml J."/>
            <person name="Haridas S."/>
            <person name="Hughes K."/>
            <person name="Justo A."/>
            <person name="Karasinski D."/>
            <person name="Kautmanova I."/>
            <person name="Kiss B."/>
            <person name="Kocsube S."/>
            <person name="Kotiranta H."/>
            <person name="LaButti K.M."/>
            <person name="Lechner B.E."/>
            <person name="Liimatainen K."/>
            <person name="Lipzen A."/>
            <person name="Lukacs Z."/>
            <person name="Mihaltcheva S."/>
            <person name="Morgado L.N."/>
            <person name="Niskanen T."/>
            <person name="Noordeloos M.E."/>
            <person name="Ohm R.A."/>
            <person name="Ortiz-Santana B."/>
            <person name="Ovrebo C."/>
            <person name="Racz N."/>
            <person name="Riley R."/>
            <person name="Savchenko A."/>
            <person name="Shiryaev A."/>
            <person name="Soop K."/>
            <person name="Spirin V."/>
            <person name="Szebenyi C."/>
            <person name="Tomsovsky M."/>
            <person name="Tulloss R.E."/>
            <person name="Uehling J."/>
            <person name="Grigoriev I.V."/>
            <person name="Vagvolgyi C."/>
            <person name="Papp T."/>
            <person name="Martin F.M."/>
            <person name="Miettinen O."/>
            <person name="Hibbett D.S."/>
            <person name="Nagy L.G."/>
        </authorList>
    </citation>
    <scope>NUCLEOTIDE SEQUENCE [LARGE SCALE GENOMIC DNA]</scope>
    <source>
        <strain evidence="3 4">CBS 962.96</strain>
    </source>
</reference>
<organism evidence="3 4">
    <name type="scientific">Dendrothele bispora (strain CBS 962.96)</name>
    <dbReference type="NCBI Taxonomy" id="1314807"/>
    <lineage>
        <taxon>Eukaryota</taxon>
        <taxon>Fungi</taxon>
        <taxon>Dikarya</taxon>
        <taxon>Basidiomycota</taxon>
        <taxon>Agaricomycotina</taxon>
        <taxon>Agaricomycetes</taxon>
        <taxon>Agaricomycetidae</taxon>
        <taxon>Agaricales</taxon>
        <taxon>Agaricales incertae sedis</taxon>
        <taxon>Dendrothele</taxon>
    </lineage>
</organism>
<dbReference type="AlphaFoldDB" id="A0A4S8KS54"/>
<feature type="compositionally biased region" description="Polar residues" evidence="2">
    <location>
        <begin position="165"/>
        <end position="176"/>
    </location>
</feature>
<feature type="coiled-coil region" evidence="1">
    <location>
        <begin position="65"/>
        <end position="118"/>
    </location>
</feature>
<keyword evidence="4" id="KW-1185">Reference proteome</keyword>
<dbReference type="InterPro" id="IPR036291">
    <property type="entry name" value="NAD(P)-bd_dom_sf"/>
</dbReference>
<evidence type="ECO:0000256" key="2">
    <source>
        <dbReference type="SAM" id="MobiDB-lite"/>
    </source>
</evidence>
<evidence type="ECO:0000256" key="1">
    <source>
        <dbReference type="SAM" id="Coils"/>
    </source>
</evidence>
<sequence length="316" mass="35188">MPPRNPPFSLGSSRTKPAHDDNPSKVARNLLEAVRIANRIQDMAKRSTRNGQLVEKRALRASKVVSSAQEKYLQLRARIESHRSNSGLDSTLAFGVRLEDLLEHLENIERDLEIHRVLDDVGALINKEKDLKDHYNKLKTWETKFNLAAIKVARMTRHKRERTGTNEANRTNSCTTPIPEPAHVGGNSQKVTMTFSSSNISDPVINNCGGDSISTSNVHAARITIAKKVVNVKHYHACSTKVSFDFFMEALGAELAPYGIDSLLIQPGFIYADWGVKARNAGKGTKEITNTSTRSDDYFKLKLKKTRGTPKDLALI</sequence>
<keyword evidence="1" id="KW-0175">Coiled coil</keyword>
<dbReference type="EMBL" id="ML180158">
    <property type="protein sequence ID" value="THU78644.1"/>
    <property type="molecule type" value="Genomic_DNA"/>
</dbReference>